<dbReference type="EMBL" id="JAAXPG010000013">
    <property type="protein sequence ID" value="NKY99067.1"/>
    <property type="molecule type" value="Genomic_DNA"/>
</dbReference>
<dbReference type="Proteomes" id="UP000553209">
    <property type="component" value="Unassembled WGS sequence"/>
</dbReference>
<dbReference type="RefSeq" id="WP_061082982.1">
    <property type="nucleotide sequence ID" value="NZ_JAAXPG010000013.1"/>
</dbReference>
<feature type="compositionally biased region" description="Polar residues" evidence="1">
    <location>
        <begin position="14"/>
        <end position="23"/>
    </location>
</feature>
<dbReference type="GO" id="GO:0016491">
    <property type="term" value="F:oxidoreductase activity"/>
    <property type="evidence" value="ECO:0007669"/>
    <property type="project" value="InterPro"/>
</dbReference>
<dbReference type="AlphaFoldDB" id="A0A7X6RRA7"/>
<dbReference type="Gene3D" id="1.10.620.20">
    <property type="entry name" value="Ribonucleotide Reductase, subunit A"/>
    <property type="match status" value="1"/>
</dbReference>
<gene>
    <name evidence="2" type="ORF">HGB44_15560</name>
</gene>
<dbReference type="InterPro" id="IPR009078">
    <property type="entry name" value="Ferritin-like_SF"/>
</dbReference>
<evidence type="ECO:0000256" key="1">
    <source>
        <dbReference type="SAM" id="MobiDB-lite"/>
    </source>
</evidence>
<evidence type="ECO:0008006" key="4">
    <source>
        <dbReference type="Google" id="ProtNLM"/>
    </source>
</evidence>
<dbReference type="InterPro" id="IPR012348">
    <property type="entry name" value="RNR-like"/>
</dbReference>
<name>A0A7X6RRA7_9ACTN</name>
<organism evidence="2 3">
    <name type="scientific">Nocardiopsis alborubida</name>
    <dbReference type="NCBI Taxonomy" id="146802"/>
    <lineage>
        <taxon>Bacteria</taxon>
        <taxon>Bacillati</taxon>
        <taxon>Actinomycetota</taxon>
        <taxon>Actinomycetes</taxon>
        <taxon>Streptosporangiales</taxon>
        <taxon>Nocardiopsidaceae</taxon>
        <taxon>Nocardiopsis</taxon>
    </lineage>
</organism>
<accession>A0A7X6RRA7</accession>
<protein>
    <recommendedName>
        <fullName evidence="4">YHS domain-containing protein</fullName>
    </recommendedName>
</protein>
<sequence length="77" mass="8471">MEPSEKPHHEHSHGPTTDHTALDSSEVAECPVMRGTMVVKTEAEEDGLVREYGGQLYYLCCDSCGTLWDASPEQYAG</sequence>
<proteinExistence type="predicted"/>
<feature type="region of interest" description="Disordered" evidence="1">
    <location>
        <begin position="1"/>
        <end position="27"/>
    </location>
</feature>
<keyword evidence="3" id="KW-1185">Reference proteome</keyword>
<comment type="caution">
    <text evidence="2">The sequence shown here is derived from an EMBL/GenBank/DDBJ whole genome shotgun (WGS) entry which is preliminary data.</text>
</comment>
<dbReference type="SUPFAM" id="SSF47240">
    <property type="entry name" value="Ferritin-like"/>
    <property type="match status" value="1"/>
</dbReference>
<reference evidence="2 3" key="1">
    <citation type="submission" date="2020-04" db="EMBL/GenBank/DDBJ databases">
        <title>MicrobeNet Type strains.</title>
        <authorList>
            <person name="Nicholson A.C."/>
        </authorList>
    </citation>
    <scope>NUCLEOTIDE SEQUENCE [LARGE SCALE GENOMIC DNA]</scope>
    <source>
        <strain evidence="2 3">ATCC 23612</strain>
    </source>
</reference>
<evidence type="ECO:0000313" key="2">
    <source>
        <dbReference type="EMBL" id="NKY99067.1"/>
    </source>
</evidence>
<evidence type="ECO:0000313" key="3">
    <source>
        <dbReference type="Proteomes" id="UP000553209"/>
    </source>
</evidence>